<dbReference type="PROSITE" id="PS51257">
    <property type="entry name" value="PROKAR_LIPOPROTEIN"/>
    <property type="match status" value="1"/>
</dbReference>
<organism evidence="2">
    <name type="scientific">Acinetobacter sp. A1-4-2</name>
    <dbReference type="NCBI Taxonomy" id="3156489"/>
    <lineage>
        <taxon>Bacteria</taxon>
        <taxon>Pseudomonadati</taxon>
        <taxon>Pseudomonadota</taxon>
        <taxon>Gammaproteobacteria</taxon>
        <taxon>Moraxellales</taxon>
        <taxon>Moraxellaceae</taxon>
        <taxon>Acinetobacter</taxon>
    </lineage>
</organism>
<evidence type="ECO:0008006" key="3">
    <source>
        <dbReference type="Google" id="ProtNLM"/>
    </source>
</evidence>
<dbReference type="RefSeq" id="WP_349928778.1">
    <property type="nucleotide sequence ID" value="NZ_CP157981.1"/>
</dbReference>
<gene>
    <name evidence="2" type="ORF">ABJ384_03095</name>
</gene>
<evidence type="ECO:0000313" key="2">
    <source>
        <dbReference type="EMBL" id="XBU16193.1"/>
    </source>
</evidence>
<accession>A0AAU7SYE4</accession>
<feature type="chain" id="PRO_5043997670" description="Pilus assembly protein FilF" evidence="1">
    <location>
        <begin position="27"/>
        <end position="652"/>
    </location>
</feature>
<reference evidence="2" key="1">
    <citation type="submission" date="2024-06" db="EMBL/GenBank/DDBJ databases">
        <authorList>
            <person name="Song Z."/>
        </authorList>
    </citation>
    <scope>NUCLEOTIDE SEQUENCE</scope>
    <source>
        <strain evidence="2">A1-4-2</strain>
    </source>
</reference>
<evidence type="ECO:0000256" key="1">
    <source>
        <dbReference type="SAM" id="SignalP"/>
    </source>
</evidence>
<dbReference type="EMBL" id="CP157981">
    <property type="protein sequence ID" value="XBU16193.1"/>
    <property type="molecule type" value="Genomic_DNA"/>
</dbReference>
<protein>
    <recommendedName>
        <fullName evidence="3">Pilus assembly protein FilF</fullName>
    </recommendedName>
</protein>
<sequence length="652" mass="70445">MKNKYLLPFALTTLMAALTGCGGESANVIPEVYEGSTTNGTCTIGASGCLGFALDYPLNGLNFTCSSDTKNSFVTTLDLKDGAATGACKVGDKITFFLKGEKDKQINLGTLDLNKIAKVSTSQLPRLTILDIASGISGTPAKSLDTSDSTVKVAMRLAKILQALALQNGGIADPADIQALYITDQMRVDLERISQSIPQETFANTTDSDFELLIQPWINISNITNEQAFSTVSMLMNIANAGVYQPEFSLFSTSGVISSLSGSDGLVGCNKDTCNPQDSSTQHLLGHFMLITDRDGYTFGSGIQWRGPGISDTSTIGGLNTKLLTTTRPIRMTANAQEHWINPVTKKIDQNFDFQVDQVTTPLSIYQGTLYNDYMIAGKEAFYKLLTRKTEVTAADKLDFGLWRQTIGSENFNGTLDLYKTFPITYLDKRVFKSINNVKSGEAYIFPMYANLTFKFTDTSVKDVVLGIVIDEKGNIRTNMKPGYTEDDMSTALDQELASGKSACDTTGFNSSTYIDQYGVQQYRIGTVSRAFTNDKNISLRMVLANTNLKKIDGALVGMNTNIKTSTSGDSIVVGGALLNVANLLNLTSGAADITFKDSAVGTVKWANSLSSFQKVYNTNNTSHTSQDADLAKLSGGSLTFALAPCYTVKKK</sequence>
<feature type="signal peptide" evidence="1">
    <location>
        <begin position="1"/>
        <end position="26"/>
    </location>
</feature>
<proteinExistence type="predicted"/>
<dbReference type="AlphaFoldDB" id="A0AAU7SYE4"/>
<name>A0AAU7SYE4_9GAMM</name>
<keyword evidence="1" id="KW-0732">Signal</keyword>